<feature type="signal peptide" evidence="1">
    <location>
        <begin position="1"/>
        <end position="20"/>
    </location>
</feature>
<evidence type="ECO:0000313" key="3">
    <source>
        <dbReference type="Proteomes" id="UP001203945"/>
    </source>
</evidence>
<proteinExistence type="predicted"/>
<accession>A0ABT1MQK6</accession>
<feature type="chain" id="PRO_5045563458" evidence="1">
    <location>
        <begin position="21"/>
        <end position="114"/>
    </location>
</feature>
<reference evidence="2 3" key="1">
    <citation type="submission" date="2022-03" db="EMBL/GenBank/DDBJ databases">
        <authorList>
            <person name="He Y."/>
        </authorList>
    </citation>
    <scope>NUCLEOTIDE SEQUENCE [LARGE SCALE GENOMIC DNA]</scope>
    <source>
        <strain evidence="2 3">TK19116</strain>
    </source>
</reference>
<organism evidence="2 3">
    <name type="scientific">Paracoccus albicereus</name>
    <dbReference type="NCBI Taxonomy" id="2922394"/>
    <lineage>
        <taxon>Bacteria</taxon>
        <taxon>Pseudomonadati</taxon>
        <taxon>Pseudomonadota</taxon>
        <taxon>Alphaproteobacteria</taxon>
        <taxon>Rhodobacterales</taxon>
        <taxon>Paracoccaceae</taxon>
        <taxon>Paracoccus</taxon>
    </lineage>
</organism>
<dbReference type="Proteomes" id="UP001203945">
    <property type="component" value="Unassembled WGS sequence"/>
</dbReference>
<dbReference type="EMBL" id="JAKZEU010000002">
    <property type="protein sequence ID" value="MCQ0969801.1"/>
    <property type="molecule type" value="Genomic_DNA"/>
</dbReference>
<dbReference type="PROSITE" id="PS51257">
    <property type="entry name" value="PROKAR_LIPOPROTEIN"/>
    <property type="match status" value="1"/>
</dbReference>
<evidence type="ECO:0000313" key="2">
    <source>
        <dbReference type="EMBL" id="MCQ0969801.1"/>
    </source>
</evidence>
<evidence type="ECO:0000256" key="1">
    <source>
        <dbReference type="SAM" id="SignalP"/>
    </source>
</evidence>
<sequence>MRRAALTGLLLLAIAGCDEAAMSASSDRGTVVEAGGTKLRITKGETIDALADGPLTMLHVARADSKAIGPGDEAAARAAYAAYCADKGGPGVGGEGYFSQFGGTPVWKFGECGA</sequence>
<gene>
    <name evidence="2" type="ORF">MLD63_05080</name>
</gene>
<keyword evidence="3" id="KW-1185">Reference proteome</keyword>
<dbReference type="RefSeq" id="WP_255328815.1">
    <property type="nucleotide sequence ID" value="NZ_JAKZEU010000002.1"/>
</dbReference>
<comment type="caution">
    <text evidence="2">The sequence shown here is derived from an EMBL/GenBank/DDBJ whole genome shotgun (WGS) entry which is preliminary data.</text>
</comment>
<name>A0ABT1MQK6_9RHOB</name>
<keyword evidence="1" id="KW-0732">Signal</keyword>
<protein>
    <submittedName>
        <fullName evidence="2">Uncharacterized protein</fullName>
    </submittedName>
</protein>